<dbReference type="GO" id="GO:0046656">
    <property type="term" value="P:folic acid biosynthetic process"/>
    <property type="evidence" value="ECO:0007669"/>
    <property type="project" value="UniProtKB-KW"/>
</dbReference>
<evidence type="ECO:0000256" key="6">
    <source>
        <dbReference type="ARBA" id="ARBA00013025"/>
    </source>
</evidence>
<dbReference type="PIRSF" id="PIRSF001563">
    <property type="entry name" value="Folylpolyglu_synth"/>
    <property type="match status" value="1"/>
</dbReference>
<keyword evidence="9" id="KW-0479">Metal-binding</keyword>
<comment type="pathway">
    <text evidence="2">Cofactor biosynthesis; tetrahydrofolate biosynthesis; 7,8-dihydrofolate from 2-amino-4-hydroxy-6-hydroxymethyl-7,8-dihydropteridine diphosphate and 4-aminobenzoate: step 2/2.</text>
</comment>
<comment type="catalytic activity">
    <reaction evidence="18">
        <text>10-formyltetrahydrofolyl-(gamma-L-Glu)(n) + L-glutamate + ATP = 10-formyltetrahydrofolyl-(gamma-L-Glu)(n+1) + ADP + phosphate + H(+)</text>
        <dbReference type="Rhea" id="RHEA:51904"/>
        <dbReference type="Rhea" id="RHEA-COMP:13088"/>
        <dbReference type="Rhea" id="RHEA-COMP:14300"/>
        <dbReference type="ChEBI" id="CHEBI:15378"/>
        <dbReference type="ChEBI" id="CHEBI:29985"/>
        <dbReference type="ChEBI" id="CHEBI:30616"/>
        <dbReference type="ChEBI" id="CHEBI:43474"/>
        <dbReference type="ChEBI" id="CHEBI:134413"/>
        <dbReference type="ChEBI" id="CHEBI:456216"/>
        <dbReference type="EC" id="6.3.2.17"/>
    </reaction>
</comment>
<keyword evidence="12" id="KW-0460">Magnesium</keyword>
<dbReference type="InterPro" id="IPR013221">
    <property type="entry name" value="Mur_ligase_cen"/>
</dbReference>
<evidence type="ECO:0000256" key="4">
    <source>
        <dbReference type="ARBA" id="ARBA00008276"/>
    </source>
</evidence>
<organism evidence="24 25">
    <name type="scientific">Legionella londiniensis</name>
    <dbReference type="NCBI Taxonomy" id="45068"/>
    <lineage>
        <taxon>Bacteria</taxon>
        <taxon>Pseudomonadati</taxon>
        <taxon>Pseudomonadota</taxon>
        <taxon>Gammaproteobacteria</taxon>
        <taxon>Legionellales</taxon>
        <taxon>Legionellaceae</taxon>
        <taxon>Legionella</taxon>
    </lineage>
</organism>
<dbReference type="STRING" id="45068.Llon_1224"/>
<dbReference type="RefSeq" id="WP_058529227.1">
    <property type="nucleotide sequence ID" value="NZ_CAAAHZ010000003.1"/>
</dbReference>
<comment type="caution">
    <text evidence="24">The sequence shown here is derived from an EMBL/GenBank/DDBJ whole genome shotgun (WGS) entry which is preliminary data.</text>
</comment>
<evidence type="ECO:0000256" key="20">
    <source>
        <dbReference type="ARBA" id="ARBA00049161"/>
    </source>
</evidence>
<dbReference type="InterPro" id="IPR001645">
    <property type="entry name" value="Folylpolyglutamate_synth"/>
</dbReference>
<evidence type="ECO:0000256" key="2">
    <source>
        <dbReference type="ARBA" id="ARBA00004799"/>
    </source>
</evidence>
<dbReference type="InterPro" id="IPR018109">
    <property type="entry name" value="Folylpolyglutamate_synth_CS"/>
</dbReference>
<sequence>MRQFSHFSLSDWLVHLENRHPQEIQLGLTRIQKVARDLNLLDLAVPVITVAGTNGKGSTVSALEAIYLAAGYQVGSYTSPHLFAFNERIRINGQPIEDNDLCEAFANIEHGRGDTPLTYFEMATLAALWHFKQLPLDLIVLEVGMGGRLDATNIIDADLAIITTIALDHEQFLGRNKEAIGFEKAGILRSNIPFIYADIEPPISIRTAARNLGTRMLCLEEHYSYLSFSDHLQITCMGKTWEPLPSPAINHKAATAAVIASYLLRTRLAISPCHWQSAMQRVCLMGRQQFIKGEVAAVFDVAHNPQAVMLLADFIKKINCKGTVHGVFSALQDKDLYGLIKPMHAHIAEWYPALLCNKRAASESALMTAFEQALNKKPMCHQNPIKAFQAALTQANPGDLIVVYGSFVTVGELLAKYQAGELK</sequence>
<evidence type="ECO:0000256" key="7">
    <source>
        <dbReference type="ARBA" id="ARBA00019357"/>
    </source>
</evidence>
<comment type="catalytic activity">
    <reaction evidence="17">
        <text>(6S)-5,6,7,8-tetrahydrofolyl-(gamma-L-Glu)(n) + L-glutamate + ATP = (6S)-5,6,7,8-tetrahydrofolyl-(gamma-L-Glu)(n+1) + ADP + phosphate + H(+)</text>
        <dbReference type="Rhea" id="RHEA:10580"/>
        <dbReference type="Rhea" id="RHEA-COMP:14738"/>
        <dbReference type="Rhea" id="RHEA-COMP:14740"/>
        <dbReference type="ChEBI" id="CHEBI:15378"/>
        <dbReference type="ChEBI" id="CHEBI:29985"/>
        <dbReference type="ChEBI" id="CHEBI:30616"/>
        <dbReference type="ChEBI" id="CHEBI:43474"/>
        <dbReference type="ChEBI" id="CHEBI:141005"/>
        <dbReference type="ChEBI" id="CHEBI:456216"/>
        <dbReference type="EC" id="6.3.2.17"/>
    </reaction>
</comment>
<comment type="catalytic activity">
    <reaction evidence="19">
        <text>(6R)-5,10-methylenetetrahydrofolyl-(gamma-L-Glu)(n) + L-glutamate + ATP = (6R)-5,10-methylenetetrahydrofolyl-(gamma-L-Glu)(n+1) + ADP + phosphate + H(+)</text>
        <dbReference type="Rhea" id="RHEA:51912"/>
        <dbReference type="Rhea" id="RHEA-COMP:13257"/>
        <dbReference type="Rhea" id="RHEA-COMP:13258"/>
        <dbReference type="ChEBI" id="CHEBI:15378"/>
        <dbReference type="ChEBI" id="CHEBI:29985"/>
        <dbReference type="ChEBI" id="CHEBI:30616"/>
        <dbReference type="ChEBI" id="CHEBI:43474"/>
        <dbReference type="ChEBI" id="CHEBI:136572"/>
        <dbReference type="ChEBI" id="CHEBI:456216"/>
        <dbReference type="EC" id="6.3.2.17"/>
    </reaction>
</comment>
<evidence type="ECO:0000256" key="12">
    <source>
        <dbReference type="ARBA" id="ARBA00022842"/>
    </source>
</evidence>
<evidence type="ECO:0000256" key="15">
    <source>
        <dbReference type="ARBA" id="ARBA00030592"/>
    </source>
</evidence>
<comment type="function">
    <text evidence="1">Functions in two distinct reactions of the de novo folate biosynthetic pathway. Catalyzes the addition of a glutamate residue to dihydropteroate (7,8-dihydropteroate or H2Pte) to form dihydrofolate (7,8-dihydrofolate monoglutamate or H2Pte-Glu). Also catalyzes successive additions of L-glutamate to tetrahydrofolate or 10-formyltetrahydrofolate or 5,10-methylenetetrahydrofolate, leading to folylpolyglutamate derivatives.</text>
</comment>
<evidence type="ECO:0000313" key="24">
    <source>
        <dbReference type="EMBL" id="KTD21126.1"/>
    </source>
</evidence>
<keyword evidence="11 21" id="KW-0067">ATP-binding</keyword>
<dbReference type="GO" id="GO:0046654">
    <property type="term" value="P:tetrahydrofolate biosynthetic process"/>
    <property type="evidence" value="ECO:0007669"/>
    <property type="project" value="UniProtKB-UniPathway"/>
</dbReference>
<dbReference type="Proteomes" id="UP000054997">
    <property type="component" value="Unassembled WGS sequence"/>
</dbReference>
<protein>
    <recommendedName>
        <fullName evidence="7">Dihydrofolate synthase/folylpolyglutamate synthase</fullName>
        <ecNumber evidence="5">6.3.2.12</ecNumber>
        <ecNumber evidence="6">6.3.2.17</ecNumber>
    </recommendedName>
    <alternativeName>
        <fullName evidence="16">Folylpoly-gamma-glutamate synthetase-dihydrofolate synthetase</fullName>
    </alternativeName>
    <alternativeName>
        <fullName evidence="14">Folylpolyglutamate synthetase</fullName>
    </alternativeName>
    <alternativeName>
        <fullName evidence="15">Tetrahydrofolylpolyglutamate synthase</fullName>
    </alternativeName>
</protein>
<comment type="pathway">
    <text evidence="3">Cofactor biosynthesis; tetrahydrofolylpolyglutamate biosynthesis.</text>
</comment>
<feature type="domain" description="Mur ligase central" evidence="23">
    <location>
        <begin position="50"/>
        <end position="189"/>
    </location>
</feature>
<dbReference type="PROSITE" id="PS01012">
    <property type="entry name" value="FOLYLPOLYGLU_SYNT_2"/>
    <property type="match status" value="1"/>
</dbReference>
<dbReference type="GO" id="GO:0005524">
    <property type="term" value="F:ATP binding"/>
    <property type="evidence" value="ECO:0007669"/>
    <property type="project" value="UniProtKB-KW"/>
</dbReference>
<dbReference type="PATRIC" id="fig|45068.5.peg.1323"/>
<dbReference type="SUPFAM" id="SSF53244">
    <property type="entry name" value="MurD-like peptide ligases, peptide-binding domain"/>
    <property type="match status" value="1"/>
</dbReference>
<dbReference type="EC" id="6.3.2.12" evidence="5"/>
<evidence type="ECO:0000313" key="25">
    <source>
        <dbReference type="Proteomes" id="UP000054997"/>
    </source>
</evidence>
<accession>A0A0W0VMU0</accession>
<dbReference type="PANTHER" id="PTHR11136">
    <property type="entry name" value="FOLYLPOLYGLUTAMATE SYNTHASE-RELATED"/>
    <property type="match status" value="1"/>
</dbReference>
<evidence type="ECO:0000256" key="3">
    <source>
        <dbReference type="ARBA" id="ARBA00005150"/>
    </source>
</evidence>
<evidence type="ECO:0000256" key="16">
    <source>
        <dbReference type="ARBA" id="ARBA00032510"/>
    </source>
</evidence>
<evidence type="ECO:0000256" key="17">
    <source>
        <dbReference type="ARBA" id="ARBA00047493"/>
    </source>
</evidence>
<evidence type="ECO:0000256" key="10">
    <source>
        <dbReference type="ARBA" id="ARBA00022741"/>
    </source>
</evidence>
<gene>
    <name evidence="24" type="primary">folC</name>
    <name evidence="24" type="ORF">Llon_1224</name>
</gene>
<feature type="domain" description="Mur ligase C-terminal" evidence="22">
    <location>
        <begin position="286"/>
        <end position="407"/>
    </location>
</feature>
<evidence type="ECO:0000256" key="5">
    <source>
        <dbReference type="ARBA" id="ARBA00013023"/>
    </source>
</evidence>
<evidence type="ECO:0000256" key="14">
    <source>
        <dbReference type="ARBA" id="ARBA00030048"/>
    </source>
</evidence>
<dbReference type="EMBL" id="LNYK01000016">
    <property type="protein sequence ID" value="KTD21126.1"/>
    <property type="molecule type" value="Genomic_DNA"/>
</dbReference>
<keyword evidence="10 21" id="KW-0547">Nucleotide-binding</keyword>
<evidence type="ECO:0000256" key="8">
    <source>
        <dbReference type="ARBA" id="ARBA00022598"/>
    </source>
</evidence>
<dbReference type="InterPro" id="IPR004101">
    <property type="entry name" value="Mur_ligase_C"/>
</dbReference>
<dbReference type="Gene3D" id="3.90.190.20">
    <property type="entry name" value="Mur ligase, C-terminal domain"/>
    <property type="match status" value="1"/>
</dbReference>
<dbReference type="SUPFAM" id="SSF53623">
    <property type="entry name" value="MurD-like peptide ligases, catalytic domain"/>
    <property type="match status" value="1"/>
</dbReference>
<keyword evidence="13" id="KW-0289">Folate biosynthesis</keyword>
<comment type="similarity">
    <text evidence="4 21">Belongs to the folylpolyglutamate synthase family.</text>
</comment>
<dbReference type="GO" id="GO:0008841">
    <property type="term" value="F:dihydrofolate synthase activity"/>
    <property type="evidence" value="ECO:0007669"/>
    <property type="project" value="UniProtKB-EC"/>
</dbReference>
<evidence type="ECO:0000256" key="1">
    <source>
        <dbReference type="ARBA" id="ARBA00002714"/>
    </source>
</evidence>
<dbReference type="Gene3D" id="3.40.1190.10">
    <property type="entry name" value="Mur-like, catalytic domain"/>
    <property type="match status" value="1"/>
</dbReference>
<evidence type="ECO:0000256" key="13">
    <source>
        <dbReference type="ARBA" id="ARBA00022909"/>
    </source>
</evidence>
<evidence type="ECO:0000256" key="11">
    <source>
        <dbReference type="ARBA" id="ARBA00022840"/>
    </source>
</evidence>
<evidence type="ECO:0000256" key="19">
    <source>
        <dbReference type="ARBA" id="ARBA00049035"/>
    </source>
</evidence>
<dbReference type="Pfam" id="PF08245">
    <property type="entry name" value="Mur_ligase_M"/>
    <property type="match status" value="1"/>
</dbReference>
<dbReference type="GO" id="GO:0046872">
    <property type="term" value="F:metal ion binding"/>
    <property type="evidence" value="ECO:0007669"/>
    <property type="project" value="UniProtKB-KW"/>
</dbReference>
<proteinExistence type="inferred from homology"/>
<keyword evidence="8 21" id="KW-0436">Ligase</keyword>
<evidence type="ECO:0000256" key="9">
    <source>
        <dbReference type="ARBA" id="ARBA00022723"/>
    </source>
</evidence>
<evidence type="ECO:0000259" key="22">
    <source>
        <dbReference type="Pfam" id="PF02875"/>
    </source>
</evidence>
<dbReference type="EC" id="6.3.2.17" evidence="6"/>
<evidence type="ECO:0000256" key="18">
    <source>
        <dbReference type="ARBA" id="ARBA00047808"/>
    </source>
</evidence>
<dbReference type="OrthoDB" id="9809356at2"/>
<dbReference type="UniPathway" id="UPA00077">
    <property type="reaction ID" value="UER00157"/>
</dbReference>
<evidence type="ECO:0000256" key="21">
    <source>
        <dbReference type="PIRNR" id="PIRNR001563"/>
    </source>
</evidence>
<name>A0A0W0VMU0_9GAMM</name>
<reference evidence="24 25" key="1">
    <citation type="submission" date="2015-11" db="EMBL/GenBank/DDBJ databases">
        <title>Genomic analysis of 38 Legionella species identifies large and diverse effector repertoires.</title>
        <authorList>
            <person name="Burstein D."/>
            <person name="Amaro F."/>
            <person name="Zusman T."/>
            <person name="Lifshitz Z."/>
            <person name="Cohen O."/>
            <person name="Gilbert J.A."/>
            <person name="Pupko T."/>
            <person name="Shuman H.A."/>
            <person name="Segal G."/>
        </authorList>
    </citation>
    <scope>NUCLEOTIDE SEQUENCE [LARGE SCALE GENOMIC DNA]</scope>
    <source>
        <strain evidence="24 25">ATCC 49505</strain>
    </source>
</reference>
<dbReference type="Pfam" id="PF02875">
    <property type="entry name" value="Mur_ligase_C"/>
    <property type="match status" value="1"/>
</dbReference>
<dbReference type="PANTHER" id="PTHR11136:SF0">
    <property type="entry name" value="DIHYDROFOLATE SYNTHETASE-RELATED"/>
    <property type="match status" value="1"/>
</dbReference>
<dbReference type="InterPro" id="IPR036565">
    <property type="entry name" value="Mur-like_cat_sf"/>
</dbReference>
<dbReference type="NCBIfam" id="TIGR01499">
    <property type="entry name" value="folC"/>
    <property type="match status" value="1"/>
</dbReference>
<dbReference type="GO" id="GO:0005737">
    <property type="term" value="C:cytoplasm"/>
    <property type="evidence" value="ECO:0007669"/>
    <property type="project" value="TreeGrafter"/>
</dbReference>
<keyword evidence="25" id="KW-1185">Reference proteome</keyword>
<dbReference type="AlphaFoldDB" id="A0A0W0VMU0"/>
<dbReference type="GO" id="GO:0004326">
    <property type="term" value="F:tetrahydrofolylpolyglutamate synthase activity"/>
    <property type="evidence" value="ECO:0007669"/>
    <property type="project" value="UniProtKB-EC"/>
</dbReference>
<evidence type="ECO:0000259" key="23">
    <source>
        <dbReference type="Pfam" id="PF08245"/>
    </source>
</evidence>
<comment type="catalytic activity">
    <reaction evidence="20">
        <text>7,8-dihydropteroate + L-glutamate + ATP = 7,8-dihydrofolate + ADP + phosphate + H(+)</text>
        <dbReference type="Rhea" id="RHEA:23584"/>
        <dbReference type="ChEBI" id="CHEBI:15378"/>
        <dbReference type="ChEBI" id="CHEBI:17839"/>
        <dbReference type="ChEBI" id="CHEBI:29985"/>
        <dbReference type="ChEBI" id="CHEBI:30616"/>
        <dbReference type="ChEBI" id="CHEBI:43474"/>
        <dbReference type="ChEBI" id="CHEBI:57451"/>
        <dbReference type="ChEBI" id="CHEBI:456216"/>
        <dbReference type="EC" id="6.3.2.12"/>
    </reaction>
</comment>
<dbReference type="NCBIfam" id="NF008101">
    <property type="entry name" value="PRK10846.1"/>
    <property type="match status" value="1"/>
</dbReference>
<dbReference type="InterPro" id="IPR036615">
    <property type="entry name" value="Mur_ligase_C_dom_sf"/>
</dbReference>